<reference evidence="1 2" key="1">
    <citation type="journal article" date="2023" name="Mol. Ecol. Resour.">
        <title>Chromosome-level genome assembly of a triploid poplar Populus alba 'Berolinensis'.</title>
        <authorList>
            <person name="Chen S."/>
            <person name="Yu Y."/>
            <person name="Wang X."/>
            <person name="Wang S."/>
            <person name="Zhang T."/>
            <person name="Zhou Y."/>
            <person name="He R."/>
            <person name="Meng N."/>
            <person name="Wang Y."/>
            <person name="Liu W."/>
            <person name="Liu Z."/>
            <person name="Liu J."/>
            <person name="Guo Q."/>
            <person name="Huang H."/>
            <person name="Sederoff R.R."/>
            <person name="Wang G."/>
            <person name="Qu G."/>
            <person name="Chen S."/>
        </authorList>
    </citation>
    <scope>NUCLEOTIDE SEQUENCE [LARGE SCALE GENOMIC DNA]</scope>
    <source>
        <strain evidence="1">SC-2020</strain>
    </source>
</reference>
<evidence type="ECO:0000313" key="1">
    <source>
        <dbReference type="EMBL" id="KAJ6958462.1"/>
    </source>
</evidence>
<gene>
    <name evidence="1" type="ORF">NC653_040185</name>
</gene>
<organism evidence="1 2">
    <name type="scientific">Populus alba x Populus x berolinensis</name>
    <dbReference type="NCBI Taxonomy" id="444605"/>
    <lineage>
        <taxon>Eukaryota</taxon>
        <taxon>Viridiplantae</taxon>
        <taxon>Streptophyta</taxon>
        <taxon>Embryophyta</taxon>
        <taxon>Tracheophyta</taxon>
        <taxon>Spermatophyta</taxon>
        <taxon>Magnoliopsida</taxon>
        <taxon>eudicotyledons</taxon>
        <taxon>Gunneridae</taxon>
        <taxon>Pentapetalae</taxon>
        <taxon>rosids</taxon>
        <taxon>fabids</taxon>
        <taxon>Malpighiales</taxon>
        <taxon>Salicaceae</taxon>
        <taxon>Saliceae</taxon>
        <taxon>Populus</taxon>
    </lineage>
</organism>
<name>A0AAD6LD27_9ROSI</name>
<dbReference type="Proteomes" id="UP001164929">
    <property type="component" value="Chromosome 18"/>
</dbReference>
<dbReference type="AlphaFoldDB" id="A0AAD6LD27"/>
<dbReference type="EMBL" id="JAQIZT010000018">
    <property type="protein sequence ID" value="KAJ6958462.1"/>
    <property type="molecule type" value="Genomic_DNA"/>
</dbReference>
<accession>A0AAD6LD27</accession>
<evidence type="ECO:0000313" key="2">
    <source>
        <dbReference type="Proteomes" id="UP001164929"/>
    </source>
</evidence>
<keyword evidence="2" id="KW-1185">Reference proteome</keyword>
<sequence>MEATSMEASTILPDHLPQATSMEATSMEADTILPDHFPQATSMEANIILLIIFHKLRAWKPTPFYWNIFHKLRACMEANTINLLDHLPQATSMEANTILLRGGFD</sequence>
<protein>
    <submittedName>
        <fullName evidence="1">Uncharacterized protein</fullName>
    </submittedName>
</protein>
<proteinExistence type="predicted"/>
<comment type="caution">
    <text evidence="1">The sequence shown here is derived from an EMBL/GenBank/DDBJ whole genome shotgun (WGS) entry which is preliminary data.</text>
</comment>